<feature type="domain" description="Aminoglycoside phosphotransferase" evidence="2">
    <location>
        <begin position="72"/>
        <end position="206"/>
    </location>
</feature>
<feature type="compositionally biased region" description="Basic and acidic residues" evidence="1">
    <location>
        <begin position="133"/>
        <end position="145"/>
    </location>
</feature>
<gene>
    <name evidence="3" type="ORF">C8A01DRAFT_49133</name>
</gene>
<dbReference type="Proteomes" id="UP001303115">
    <property type="component" value="Unassembled WGS sequence"/>
</dbReference>
<comment type="caution">
    <text evidence="3">The sequence shown here is derived from an EMBL/GenBank/DDBJ whole genome shotgun (WGS) entry which is preliminary data.</text>
</comment>
<dbReference type="InterPro" id="IPR002575">
    <property type="entry name" value="Aminoglycoside_PTrfase"/>
</dbReference>
<proteinExistence type="predicted"/>
<evidence type="ECO:0000313" key="4">
    <source>
        <dbReference type="Proteomes" id="UP001303115"/>
    </source>
</evidence>
<evidence type="ECO:0000259" key="2">
    <source>
        <dbReference type="Pfam" id="PF01636"/>
    </source>
</evidence>
<organism evidence="3 4">
    <name type="scientific">Parachaetomium inaequale</name>
    <dbReference type="NCBI Taxonomy" id="2588326"/>
    <lineage>
        <taxon>Eukaryota</taxon>
        <taxon>Fungi</taxon>
        <taxon>Dikarya</taxon>
        <taxon>Ascomycota</taxon>
        <taxon>Pezizomycotina</taxon>
        <taxon>Sordariomycetes</taxon>
        <taxon>Sordariomycetidae</taxon>
        <taxon>Sordariales</taxon>
        <taxon>Chaetomiaceae</taxon>
        <taxon>Parachaetomium</taxon>
    </lineage>
</organism>
<keyword evidence="4" id="KW-1185">Reference proteome</keyword>
<dbReference type="Pfam" id="PF01636">
    <property type="entry name" value="APH"/>
    <property type="match status" value="1"/>
</dbReference>
<dbReference type="AlphaFoldDB" id="A0AAN6PA40"/>
<dbReference type="PANTHER" id="PTHR21310">
    <property type="entry name" value="AMINOGLYCOSIDE PHOSPHOTRANSFERASE-RELATED-RELATED"/>
    <property type="match status" value="1"/>
</dbReference>
<accession>A0AAN6PA40</accession>
<protein>
    <recommendedName>
        <fullName evidence="2">Aminoglycoside phosphotransferase domain-containing protein</fullName>
    </recommendedName>
</protein>
<dbReference type="InterPro" id="IPR051678">
    <property type="entry name" value="AGP_Transferase"/>
</dbReference>
<dbReference type="InterPro" id="IPR011009">
    <property type="entry name" value="Kinase-like_dom_sf"/>
</dbReference>
<dbReference type="SUPFAM" id="SSF56112">
    <property type="entry name" value="Protein kinase-like (PK-like)"/>
    <property type="match status" value="1"/>
</dbReference>
<evidence type="ECO:0000256" key="1">
    <source>
        <dbReference type="SAM" id="MobiDB-lite"/>
    </source>
</evidence>
<dbReference type="EMBL" id="MU854477">
    <property type="protein sequence ID" value="KAK4034510.1"/>
    <property type="molecule type" value="Genomic_DNA"/>
</dbReference>
<name>A0AAN6PA40_9PEZI</name>
<evidence type="ECO:0000313" key="3">
    <source>
        <dbReference type="EMBL" id="KAK4034510.1"/>
    </source>
</evidence>
<feature type="region of interest" description="Disordered" evidence="1">
    <location>
        <begin position="128"/>
        <end position="148"/>
    </location>
</feature>
<reference evidence="4" key="1">
    <citation type="journal article" date="2023" name="Mol. Phylogenet. Evol.">
        <title>Genome-scale phylogeny and comparative genomics of the fungal order Sordariales.</title>
        <authorList>
            <person name="Hensen N."/>
            <person name="Bonometti L."/>
            <person name="Westerberg I."/>
            <person name="Brannstrom I.O."/>
            <person name="Guillou S."/>
            <person name="Cros-Aarteil S."/>
            <person name="Calhoun S."/>
            <person name="Haridas S."/>
            <person name="Kuo A."/>
            <person name="Mondo S."/>
            <person name="Pangilinan J."/>
            <person name="Riley R."/>
            <person name="LaButti K."/>
            <person name="Andreopoulos B."/>
            <person name="Lipzen A."/>
            <person name="Chen C."/>
            <person name="Yan M."/>
            <person name="Daum C."/>
            <person name="Ng V."/>
            <person name="Clum A."/>
            <person name="Steindorff A."/>
            <person name="Ohm R.A."/>
            <person name="Martin F."/>
            <person name="Silar P."/>
            <person name="Natvig D.O."/>
            <person name="Lalanne C."/>
            <person name="Gautier V."/>
            <person name="Ament-Velasquez S.L."/>
            <person name="Kruys A."/>
            <person name="Hutchinson M.I."/>
            <person name="Powell A.J."/>
            <person name="Barry K."/>
            <person name="Miller A.N."/>
            <person name="Grigoriev I.V."/>
            <person name="Debuchy R."/>
            <person name="Gladieux P."/>
            <person name="Hiltunen Thoren M."/>
            <person name="Johannesson H."/>
        </authorList>
    </citation>
    <scope>NUCLEOTIDE SEQUENCE [LARGE SCALE GENOMIC DNA]</scope>
    <source>
        <strain evidence="4">CBS 284.82</strain>
    </source>
</reference>
<dbReference type="PANTHER" id="PTHR21310:SF58">
    <property type="entry name" value="AMINOGLYCOSIDE PHOSPHOTRANSFERASE DOMAIN-CONTAINING PROTEIN"/>
    <property type="match status" value="1"/>
</dbReference>
<sequence length="249" mass="27501">MMICEKVDSPESKPADTIVDWKGGESVLCLRSSSGNELCRGVGYVAADRVHVGGPSAAVHAWVEGIEQHDTIDDHDLDRKFLVTKRVEGQTLEQAWPWLSSPQRIRVADDVGRVCAIPAANTSSRFETVTGRSVHEPRPIDDAPKPHPTWKPRLFGPLSQERCLLTLGFTFYHADLGPTNVLVSDDGDRATGIIEWESGAYYPRFYVASKPASGAFGLECETEDPERWGQLLAEALQRHGYKVAAEYLP</sequence>